<feature type="compositionally biased region" description="Polar residues" evidence="2">
    <location>
        <begin position="138"/>
        <end position="149"/>
    </location>
</feature>
<sequence length="1098" mass="120299">MHYLVFRLLPQTNKQNTRRKKKKKLKSATSTAMASGREPRIYRTFDLHARLQSQQQPPLLRITCAAVTTVPGVDPHVDADFTLLWCAYGDGSVAVTDARAASAETKRGNDHQLESELARTPGVFFVESHPTEKKRSASSRWNSAPTQPLSSSSSNRSTTHHHHASSFPYAVQLVSMPPTFPSLSDDGTSSVGTPLVLAVDNVGSLWTLSLLPTPNDKHSFAVVSERLVDPAAVGLVATCVSFVPAATTAATPDQNRSLSAPLSFFCGCRGGVVLEWGLTSNTDAPHGYSWEVLRHILNPADSSQPAADCTALFITPGPPAATPPCYFAAVGYQDGRVTMVRVLHPVQQQQRHDRNVEGSDDYSLSPYRSRDEEASMSPPSSPHGRSPSDIACVWYAVVFPGTWAQPTASTVTALHITFADSQQQQEQHDADAALMMTVWCGSSRGCVGAIDGHGKVSYVDDEDEASTNTVDEDDDGERGDEERVSTAGSSRQHQRAAQPYQITGFCNDDGDDDDDDNERHHPLVWSGGRDGKTTVYDSSSLRSLVFPHPDAVASVLRICPSGRDGTDACEVWAIGECGMVLCFSSSSSKQHRRALSSENSDDDATARLQSTCDQLGSMLDDAVSDLKISQDERARLLRDRNILQQSIVGILFDAEKRNRAFIASSWADSLEIMFVQFLLTTNALQRLLAECDAVRSERDHFREMLAASASAAAVEVDSSIVLSSTTRSPVTALPPPTLAQRHQNQIAELMLGRTLLESPLEWTSTTRSSVDMQLAAQHQQQQQQSIHNAQIVERDVQIVQLQNELLRMRSDTDRHVDMAQQGYHRELQALRNIVQDQRRAADMLRDDIAVKSSLLDDTRKELRECKDALRASDAQHKTALEQLAHTAATQSATEMRGLTTDLLASHVELQEAQLALQQQQKAHEAERQRLQQDMLSMRAPWAAMKKALHDTQVELELVKEQASRRLQLHHNGGILSGAAAADADYSLSGLPNAHNNNNNTTTPRGSGWSQTTTTPITSYSAAKSSSMHEQPSTMFTVGSFHNSGVRSALVYDEPLHQPTSSSTASLRGARAEQHIISSQQRHQTPPAAARAHRQPWLR</sequence>
<protein>
    <recommendedName>
        <fullName evidence="5">WD40 repeat-containing protein</fullName>
    </recommendedName>
</protein>
<reference evidence="4" key="1">
    <citation type="submission" date="2015-09" db="EMBL/GenBank/DDBJ databases">
        <authorList>
            <consortium name="Pathogen Informatics"/>
        </authorList>
    </citation>
    <scope>NUCLEOTIDE SEQUENCE [LARGE SCALE GENOMIC DNA]</scope>
    <source>
        <strain evidence="4">Lake Konstanz</strain>
    </source>
</reference>
<feature type="compositionally biased region" description="Basic residues" evidence="2">
    <location>
        <begin position="16"/>
        <end position="26"/>
    </location>
</feature>
<proteinExistence type="predicted"/>
<keyword evidence="1" id="KW-0175">Coiled coil</keyword>
<evidence type="ECO:0000256" key="2">
    <source>
        <dbReference type="SAM" id="MobiDB-lite"/>
    </source>
</evidence>
<gene>
    <name evidence="3" type="ORF">BSAL_45350</name>
</gene>
<feature type="compositionally biased region" description="Polar residues" evidence="2">
    <location>
        <begin position="1003"/>
        <end position="1014"/>
    </location>
</feature>
<feature type="region of interest" description="Disordered" evidence="2">
    <location>
        <begin position="1055"/>
        <end position="1098"/>
    </location>
</feature>
<accession>A0A0S4JWL6</accession>
<feature type="region of interest" description="Disordered" evidence="2">
    <location>
        <begin position="14"/>
        <end position="34"/>
    </location>
</feature>
<dbReference type="EMBL" id="CYKH01002202">
    <property type="protein sequence ID" value="CUG93859.1"/>
    <property type="molecule type" value="Genomic_DNA"/>
</dbReference>
<evidence type="ECO:0000313" key="3">
    <source>
        <dbReference type="EMBL" id="CUG93859.1"/>
    </source>
</evidence>
<evidence type="ECO:0000313" key="4">
    <source>
        <dbReference type="Proteomes" id="UP000051952"/>
    </source>
</evidence>
<evidence type="ECO:0000256" key="1">
    <source>
        <dbReference type="SAM" id="Coils"/>
    </source>
</evidence>
<dbReference type="VEuPathDB" id="TriTrypDB:BSAL_45350"/>
<feature type="region of interest" description="Disordered" evidence="2">
    <location>
        <begin position="991"/>
        <end position="1014"/>
    </location>
</feature>
<keyword evidence="4" id="KW-1185">Reference proteome</keyword>
<name>A0A0S4JWL6_BODSA</name>
<feature type="coiled-coil region" evidence="1">
    <location>
        <begin position="827"/>
        <end position="875"/>
    </location>
</feature>
<feature type="compositionally biased region" description="Low complexity" evidence="2">
    <location>
        <begin position="375"/>
        <end position="385"/>
    </location>
</feature>
<feature type="region of interest" description="Disordered" evidence="2">
    <location>
        <begin position="346"/>
        <end position="385"/>
    </location>
</feature>
<evidence type="ECO:0008006" key="5">
    <source>
        <dbReference type="Google" id="ProtNLM"/>
    </source>
</evidence>
<feature type="compositionally biased region" description="Acidic residues" evidence="2">
    <location>
        <begin position="459"/>
        <end position="479"/>
    </location>
</feature>
<organism evidence="3 4">
    <name type="scientific">Bodo saltans</name>
    <name type="common">Flagellated protozoan</name>
    <dbReference type="NCBI Taxonomy" id="75058"/>
    <lineage>
        <taxon>Eukaryota</taxon>
        <taxon>Discoba</taxon>
        <taxon>Euglenozoa</taxon>
        <taxon>Kinetoplastea</taxon>
        <taxon>Metakinetoplastina</taxon>
        <taxon>Eubodonida</taxon>
        <taxon>Bodonidae</taxon>
        <taxon>Bodo</taxon>
    </lineage>
</organism>
<dbReference type="Proteomes" id="UP000051952">
    <property type="component" value="Unassembled WGS sequence"/>
</dbReference>
<dbReference type="AlphaFoldDB" id="A0A0S4JWL6"/>
<feature type="region of interest" description="Disordered" evidence="2">
    <location>
        <begin position="458"/>
        <end position="526"/>
    </location>
</feature>
<feature type="region of interest" description="Disordered" evidence="2">
    <location>
        <begin position="128"/>
        <end position="161"/>
    </location>
</feature>